<dbReference type="eggNOG" id="COG0842">
    <property type="taxonomic scope" value="Bacteria"/>
</dbReference>
<evidence type="ECO:0000256" key="1">
    <source>
        <dbReference type="SAM" id="Phobius"/>
    </source>
</evidence>
<dbReference type="EMBL" id="JGZO01000012">
    <property type="protein sequence ID" value="KFI93584.1"/>
    <property type="molecule type" value="Genomic_DNA"/>
</dbReference>
<comment type="caution">
    <text evidence="2">The sequence shown here is derived from an EMBL/GenBank/DDBJ whole genome shotgun (WGS) entry which is preliminary data.</text>
</comment>
<protein>
    <submittedName>
        <fullName evidence="2">ABC-2 type transporter</fullName>
    </submittedName>
</protein>
<proteinExistence type="predicted"/>
<feature type="transmembrane region" description="Helical" evidence="1">
    <location>
        <begin position="159"/>
        <end position="177"/>
    </location>
</feature>
<reference evidence="2 3" key="1">
    <citation type="submission" date="2014-03" db="EMBL/GenBank/DDBJ databases">
        <title>Genomics of Bifidobacteria.</title>
        <authorList>
            <person name="Ventura M."/>
            <person name="Milani C."/>
            <person name="Lugli G.A."/>
        </authorList>
    </citation>
    <scope>NUCLEOTIDE SEQUENCE [LARGE SCALE GENOMIC DNA]</scope>
    <source>
        <strain evidence="2 3">LMG 21589</strain>
    </source>
</reference>
<keyword evidence="1" id="KW-0472">Membrane</keyword>
<evidence type="ECO:0000313" key="3">
    <source>
        <dbReference type="Proteomes" id="UP000029033"/>
    </source>
</evidence>
<feature type="transmembrane region" description="Helical" evidence="1">
    <location>
        <begin position="129"/>
        <end position="152"/>
    </location>
</feature>
<feature type="transmembrane region" description="Helical" evidence="1">
    <location>
        <begin position="92"/>
        <end position="117"/>
    </location>
</feature>
<feature type="transmembrane region" description="Helical" evidence="1">
    <location>
        <begin position="208"/>
        <end position="231"/>
    </location>
</feature>
<organism evidence="2 3">
    <name type="scientific">Bifidobacterium scardovii</name>
    <dbReference type="NCBI Taxonomy" id="158787"/>
    <lineage>
        <taxon>Bacteria</taxon>
        <taxon>Bacillati</taxon>
        <taxon>Actinomycetota</taxon>
        <taxon>Actinomycetes</taxon>
        <taxon>Bifidobacteriales</taxon>
        <taxon>Bifidobacteriaceae</taxon>
        <taxon>Bifidobacterium</taxon>
    </lineage>
</organism>
<dbReference type="AlphaFoldDB" id="A0A087DDI4"/>
<dbReference type="STRING" id="158787.BSCA_0072"/>
<evidence type="ECO:0000313" key="2">
    <source>
        <dbReference type="EMBL" id="KFI93584.1"/>
    </source>
</evidence>
<keyword evidence="1" id="KW-1133">Transmembrane helix</keyword>
<dbReference type="Proteomes" id="UP000029033">
    <property type="component" value="Unassembled WGS sequence"/>
</dbReference>
<feature type="transmembrane region" description="Helical" evidence="1">
    <location>
        <begin position="21"/>
        <end position="43"/>
    </location>
</feature>
<keyword evidence="1" id="KW-0812">Transmembrane</keyword>
<name>A0A087DDI4_9BIFI</name>
<sequence length="247" mass="25775">MLRESCAAIWFHMRALWATSFFLGTAVVTPISFALLRLIAAHWQVTPDLWFAASVSGLWATTTTAVGIIGYQRFQGVLQYQVMSVHPAGAVFLPPVAASALIGIIGMPIAFALASLFAGRPVTVTPEQVAGLALALLACVSSAAGLSAFFVLSRGAIAFEPLVLIPVWLLSGIVMPVDRFPLPLRVLAFAHPLTSAVWVAGRASFDGAVWLAGAGCIALSALLLGAAAIGLRHALTRACVEGTLDLA</sequence>
<gene>
    <name evidence="2" type="ORF">BSCA_0072</name>
</gene>
<accession>A0A087DDI4</accession>
<keyword evidence="3" id="KW-1185">Reference proteome</keyword>
<feature type="transmembrane region" description="Helical" evidence="1">
    <location>
        <begin position="49"/>
        <end position="71"/>
    </location>
</feature>